<gene>
    <name evidence="7" type="ORF">BECKFW1821A_GA0114235_103029</name>
</gene>
<dbReference type="Gene3D" id="3.40.50.1970">
    <property type="match status" value="1"/>
</dbReference>
<dbReference type="GO" id="GO:0046872">
    <property type="term" value="F:metal ion binding"/>
    <property type="evidence" value="ECO:0007669"/>
    <property type="project" value="InterPro"/>
</dbReference>
<evidence type="ECO:0000259" key="6">
    <source>
        <dbReference type="Pfam" id="PF25137"/>
    </source>
</evidence>
<evidence type="ECO:0000259" key="5">
    <source>
        <dbReference type="Pfam" id="PF00465"/>
    </source>
</evidence>
<keyword evidence="3" id="KW-0560">Oxidoreductase</keyword>
<protein>
    <submittedName>
        <fullName evidence="7">Alcohol dehydrogenase, class IV</fullName>
    </submittedName>
</protein>
<dbReference type="CDD" id="cd17814">
    <property type="entry name" value="Fe-ADH-like"/>
    <property type="match status" value="1"/>
</dbReference>
<evidence type="ECO:0000313" key="7">
    <source>
        <dbReference type="EMBL" id="VFJ51210.1"/>
    </source>
</evidence>
<sequence length="383" mass="41927">MPMQDKLLSPKIVFGFGARKHAGKYAKAFSAKKAMLVTDMGVSNVGWTMDVQKSLAEQNIETITYANVTPNPRSTEVMSGSEVFQMENCDIVVAIGGGSPMDCAKGIGVVVTNKRNILDFEGENKISESRPPFIFIPTTAGTSSDISKFCIITNLSEYQKIVVASERLIPDVSLIDPDVTITMDEYLTACTGMDAMVHAIEAFVSTNATPYTDIHALKAIEIINDSLVPLVKDIRNNELRKKLMLASMKAGLAFNNAVVGAVHAMAHSLGGLKDLAHGECNALLLEHVINFNFPSAPERFKMIAETMNIDTRGMSNQEVNKALINRIWEIKNLLGISDHLEQKGIKLTDVPGLADNAKRDICLQTNPRKANKRDLEVIYEDAL</sequence>
<dbReference type="InterPro" id="IPR001670">
    <property type="entry name" value="ADH_Fe/GldA"/>
</dbReference>
<dbReference type="AlphaFoldDB" id="A0A450SEU1"/>
<feature type="domain" description="Fe-containing alcohol dehydrogenase-like C-terminal" evidence="6">
    <location>
        <begin position="188"/>
        <end position="382"/>
    </location>
</feature>
<comment type="similarity">
    <text evidence="2">Belongs to the iron-containing alcohol dehydrogenase family.</text>
</comment>
<evidence type="ECO:0000256" key="1">
    <source>
        <dbReference type="ARBA" id="ARBA00001962"/>
    </source>
</evidence>
<dbReference type="PROSITE" id="PS00060">
    <property type="entry name" value="ADH_IRON_2"/>
    <property type="match status" value="1"/>
</dbReference>
<dbReference type="InterPro" id="IPR018211">
    <property type="entry name" value="ADH_Fe_CS"/>
</dbReference>
<evidence type="ECO:0000256" key="3">
    <source>
        <dbReference type="ARBA" id="ARBA00023002"/>
    </source>
</evidence>
<dbReference type="Pfam" id="PF25137">
    <property type="entry name" value="ADH_Fe_C"/>
    <property type="match status" value="1"/>
</dbReference>
<dbReference type="FunFam" id="1.20.1090.10:FF:000001">
    <property type="entry name" value="Aldehyde-alcohol dehydrogenase"/>
    <property type="match status" value="1"/>
</dbReference>
<dbReference type="Pfam" id="PF00465">
    <property type="entry name" value="Fe-ADH"/>
    <property type="match status" value="1"/>
</dbReference>
<reference evidence="7" key="1">
    <citation type="submission" date="2019-02" db="EMBL/GenBank/DDBJ databases">
        <authorList>
            <person name="Gruber-Vodicka R. H."/>
            <person name="Seah K. B. B."/>
        </authorList>
    </citation>
    <scope>NUCLEOTIDE SEQUENCE</scope>
    <source>
        <strain evidence="7">BECK_BZ15</strain>
    </source>
</reference>
<dbReference type="FunFam" id="3.40.50.1970:FF:000003">
    <property type="entry name" value="Alcohol dehydrogenase, iron-containing"/>
    <property type="match status" value="1"/>
</dbReference>
<dbReference type="InterPro" id="IPR039697">
    <property type="entry name" value="Alcohol_dehydrogenase_Fe"/>
</dbReference>
<evidence type="ECO:0000256" key="4">
    <source>
        <dbReference type="ARBA" id="ARBA00023027"/>
    </source>
</evidence>
<dbReference type="EMBL" id="CAADEW010000030">
    <property type="protein sequence ID" value="VFJ51210.1"/>
    <property type="molecule type" value="Genomic_DNA"/>
</dbReference>
<dbReference type="GO" id="GO:0004022">
    <property type="term" value="F:alcohol dehydrogenase (NAD+) activity"/>
    <property type="evidence" value="ECO:0007669"/>
    <property type="project" value="TreeGrafter"/>
</dbReference>
<name>A0A450SEU1_9GAMM</name>
<evidence type="ECO:0000256" key="2">
    <source>
        <dbReference type="ARBA" id="ARBA00007358"/>
    </source>
</evidence>
<comment type="cofactor">
    <cofactor evidence="1">
        <name>Fe cation</name>
        <dbReference type="ChEBI" id="CHEBI:24875"/>
    </cofactor>
</comment>
<dbReference type="Gene3D" id="1.20.1090.10">
    <property type="entry name" value="Dehydroquinate synthase-like - alpha domain"/>
    <property type="match status" value="1"/>
</dbReference>
<dbReference type="InterPro" id="IPR056798">
    <property type="entry name" value="ADH_Fe_C"/>
</dbReference>
<dbReference type="PANTHER" id="PTHR11496">
    <property type="entry name" value="ALCOHOL DEHYDROGENASE"/>
    <property type="match status" value="1"/>
</dbReference>
<dbReference type="SUPFAM" id="SSF56796">
    <property type="entry name" value="Dehydroquinate synthase-like"/>
    <property type="match status" value="1"/>
</dbReference>
<organism evidence="7">
    <name type="scientific">Candidatus Kentrum sp. FW</name>
    <dbReference type="NCBI Taxonomy" id="2126338"/>
    <lineage>
        <taxon>Bacteria</taxon>
        <taxon>Pseudomonadati</taxon>
        <taxon>Pseudomonadota</taxon>
        <taxon>Gammaproteobacteria</taxon>
        <taxon>Candidatus Kentrum</taxon>
    </lineage>
</organism>
<feature type="domain" description="Alcohol dehydrogenase iron-type/glycerol dehydrogenase GldA" evidence="5">
    <location>
        <begin position="10"/>
        <end position="177"/>
    </location>
</feature>
<accession>A0A450SEU1</accession>
<proteinExistence type="inferred from homology"/>
<dbReference type="PANTHER" id="PTHR11496:SF102">
    <property type="entry name" value="ALCOHOL DEHYDROGENASE 4"/>
    <property type="match status" value="1"/>
</dbReference>
<keyword evidence="4" id="KW-0520">NAD</keyword>